<evidence type="ECO:0000313" key="9">
    <source>
        <dbReference type="Proteomes" id="UP000622797"/>
    </source>
</evidence>
<evidence type="ECO:0000256" key="5">
    <source>
        <dbReference type="SAM" id="MobiDB-lite"/>
    </source>
</evidence>
<evidence type="ECO:0000256" key="1">
    <source>
        <dbReference type="ARBA" id="ARBA00004167"/>
    </source>
</evidence>
<dbReference type="GO" id="GO:0016020">
    <property type="term" value="C:membrane"/>
    <property type="evidence" value="ECO:0007669"/>
    <property type="project" value="UniProtKB-SubCell"/>
</dbReference>
<feature type="region of interest" description="Disordered" evidence="5">
    <location>
        <begin position="127"/>
        <end position="188"/>
    </location>
</feature>
<keyword evidence="9" id="KW-1185">Reference proteome</keyword>
<accession>A0A8H4TTU4</accession>
<dbReference type="Proteomes" id="UP000622797">
    <property type="component" value="Unassembled WGS sequence"/>
</dbReference>
<proteinExistence type="predicted"/>
<gene>
    <name evidence="8" type="ORF">FSARC_8148</name>
</gene>
<evidence type="ECO:0000256" key="3">
    <source>
        <dbReference type="ARBA" id="ARBA00022989"/>
    </source>
</evidence>
<feature type="chain" id="PRO_5034740203" description="Mid2 domain-containing protein" evidence="7">
    <location>
        <begin position="21"/>
        <end position="258"/>
    </location>
</feature>
<dbReference type="PANTHER" id="PTHR15549">
    <property type="entry name" value="PAIRED IMMUNOGLOBULIN-LIKE TYPE 2 RECEPTOR"/>
    <property type="match status" value="1"/>
</dbReference>
<evidence type="ECO:0000256" key="6">
    <source>
        <dbReference type="SAM" id="Phobius"/>
    </source>
</evidence>
<evidence type="ECO:0000256" key="7">
    <source>
        <dbReference type="SAM" id="SignalP"/>
    </source>
</evidence>
<comment type="caution">
    <text evidence="8">The sequence shown here is derived from an EMBL/GenBank/DDBJ whole genome shotgun (WGS) entry which is preliminary data.</text>
</comment>
<feature type="region of interest" description="Disordered" evidence="5">
    <location>
        <begin position="224"/>
        <end position="258"/>
    </location>
</feature>
<reference evidence="8" key="1">
    <citation type="journal article" date="2020" name="BMC Genomics">
        <title>Correction to: Identification and distribution of gene clusters required for synthesis of sphingolipid metabolism inhibitors in diverse species of the filamentous fungus Fusarium.</title>
        <authorList>
            <person name="Kim H.S."/>
            <person name="Lohmar J.M."/>
            <person name="Busman M."/>
            <person name="Brown D.W."/>
            <person name="Naumann T.A."/>
            <person name="Divon H.H."/>
            <person name="Lysoe E."/>
            <person name="Uhlig S."/>
            <person name="Proctor R.H."/>
        </authorList>
    </citation>
    <scope>NUCLEOTIDE SEQUENCE</scope>
    <source>
        <strain evidence="8">NRRL 20472</strain>
    </source>
</reference>
<feature type="transmembrane region" description="Helical" evidence="6">
    <location>
        <begin position="192"/>
        <end position="213"/>
    </location>
</feature>
<keyword evidence="2 6" id="KW-0812">Transmembrane</keyword>
<evidence type="ECO:0000256" key="4">
    <source>
        <dbReference type="ARBA" id="ARBA00023136"/>
    </source>
</evidence>
<feature type="compositionally biased region" description="Low complexity" evidence="5">
    <location>
        <begin position="136"/>
        <end position="178"/>
    </location>
</feature>
<evidence type="ECO:0008006" key="10">
    <source>
        <dbReference type="Google" id="ProtNLM"/>
    </source>
</evidence>
<comment type="subcellular location">
    <subcellularLocation>
        <location evidence="1">Membrane</location>
        <topology evidence="1">Single-pass membrane protein</topology>
    </subcellularLocation>
</comment>
<keyword evidence="4 6" id="KW-0472">Membrane</keyword>
<evidence type="ECO:0000313" key="8">
    <source>
        <dbReference type="EMBL" id="KAF4963895.1"/>
    </source>
</evidence>
<name>A0A8H4TTU4_9HYPO</name>
<evidence type="ECO:0000256" key="2">
    <source>
        <dbReference type="ARBA" id="ARBA00022692"/>
    </source>
</evidence>
<keyword evidence="3 6" id="KW-1133">Transmembrane helix</keyword>
<dbReference type="OrthoDB" id="5215637at2759"/>
<dbReference type="PANTHER" id="PTHR15549:SF33">
    <property type="entry name" value="MEMBRANE PROTEIN WSC4, PUTATIVE (AFU_ORTHOLOGUE AFUA_5G09020)-RELATED"/>
    <property type="match status" value="1"/>
</dbReference>
<dbReference type="InterPro" id="IPR051694">
    <property type="entry name" value="Immunoregulatory_rcpt-like"/>
</dbReference>
<protein>
    <recommendedName>
        <fullName evidence="10">Mid2 domain-containing protein</fullName>
    </recommendedName>
</protein>
<organism evidence="8 9">
    <name type="scientific">Fusarium sarcochroum</name>
    <dbReference type="NCBI Taxonomy" id="1208366"/>
    <lineage>
        <taxon>Eukaryota</taxon>
        <taxon>Fungi</taxon>
        <taxon>Dikarya</taxon>
        <taxon>Ascomycota</taxon>
        <taxon>Pezizomycotina</taxon>
        <taxon>Sordariomycetes</taxon>
        <taxon>Hypocreomycetidae</taxon>
        <taxon>Hypocreales</taxon>
        <taxon>Nectriaceae</taxon>
        <taxon>Fusarium</taxon>
        <taxon>Fusarium lateritium species complex</taxon>
    </lineage>
</organism>
<reference evidence="8" key="2">
    <citation type="submission" date="2020-05" db="EMBL/GenBank/DDBJ databases">
        <authorList>
            <person name="Kim H.-S."/>
            <person name="Proctor R.H."/>
            <person name="Brown D.W."/>
        </authorList>
    </citation>
    <scope>NUCLEOTIDE SEQUENCE</scope>
    <source>
        <strain evidence="8">NRRL 20472</strain>
    </source>
</reference>
<keyword evidence="7" id="KW-0732">Signal</keyword>
<dbReference type="AlphaFoldDB" id="A0A8H4TTU4"/>
<dbReference type="EMBL" id="JABEXW010000446">
    <property type="protein sequence ID" value="KAF4963895.1"/>
    <property type="molecule type" value="Genomic_DNA"/>
</dbReference>
<dbReference type="GO" id="GO:0071944">
    <property type="term" value="C:cell periphery"/>
    <property type="evidence" value="ECO:0007669"/>
    <property type="project" value="UniProtKB-ARBA"/>
</dbReference>
<sequence length="258" mass="27217">MRLTNFAGLALLCLSSTVLAQSDTCFGVDKSSWKDNKKCPGSSACCGIDAKCMPNRLCKNKGSPENEFVRGPCAVAPYDRKKCAAICVYSEKNGVFPRAYKCKDGSFCCDDDPGCCDDGRGQFLDDEGNIVDDPDATTSSEPTTTSAETTSATASSFVTTTSAGTTDADAAESTQTSDTSDDSSDDNKGVKIGVGVAVPVAVIGIALGTWFFFRNRRKHAAVAIPQEEKTPELAANARPAELDPNPYKPHTAPQELPG</sequence>
<feature type="signal peptide" evidence="7">
    <location>
        <begin position="1"/>
        <end position="20"/>
    </location>
</feature>